<proteinExistence type="predicted"/>
<dbReference type="Proteomes" id="UP000240418">
    <property type="component" value="Unassembled WGS sequence"/>
</dbReference>
<dbReference type="EMBL" id="PYGJ01000040">
    <property type="protein sequence ID" value="PSL12474.1"/>
    <property type="molecule type" value="Genomic_DNA"/>
</dbReference>
<gene>
    <name evidence="1" type="ORF">CLV88_1401</name>
</gene>
<reference evidence="1 2" key="1">
    <citation type="submission" date="2018-03" db="EMBL/GenBank/DDBJ databases">
        <title>Genomic Encyclopedia of Archaeal and Bacterial Type Strains, Phase II (KMG-II): from individual species to whole genera.</title>
        <authorList>
            <person name="Goeker M."/>
        </authorList>
    </citation>
    <scope>NUCLEOTIDE SEQUENCE [LARGE SCALE GENOMIC DNA]</scope>
    <source>
        <strain evidence="1 2">DSM 100673</strain>
    </source>
</reference>
<sequence length="42" mass="4581">MCFGEKNFIPPLGLFQCNADIVGTLQKCVAEKLGNITQTPKI</sequence>
<accession>A0A2P8ESP7</accession>
<evidence type="ECO:0000313" key="1">
    <source>
        <dbReference type="EMBL" id="PSL12474.1"/>
    </source>
</evidence>
<dbReference type="AlphaFoldDB" id="A0A2P8ESP7"/>
<comment type="caution">
    <text evidence="1">The sequence shown here is derived from an EMBL/GenBank/DDBJ whole genome shotgun (WGS) entry which is preliminary data.</text>
</comment>
<evidence type="ECO:0000313" key="2">
    <source>
        <dbReference type="Proteomes" id="UP000240418"/>
    </source>
</evidence>
<name>A0A2P8ESP7_9RHOB</name>
<keyword evidence="2" id="KW-1185">Reference proteome</keyword>
<protein>
    <submittedName>
        <fullName evidence="1">Uncharacterized protein</fullName>
    </submittedName>
</protein>
<organism evidence="1 2">
    <name type="scientific">Shimia abyssi</name>
    <dbReference type="NCBI Taxonomy" id="1662395"/>
    <lineage>
        <taxon>Bacteria</taxon>
        <taxon>Pseudomonadati</taxon>
        <taxon>Pseudomonadota</taxon>
        <taxon>Alphaproteobacteria</taxon>
        <taxon>Rhodobacterales</taxon>
        <taxon>Roseobacteraceae</taxon>
    </lineage>
</organism>